<dbReference type="KEGG" id="mcak:MCCS_14300"/>
<reference evidence="2 3" key="1">
    <citation type="journal article" date="2017" name="Int. J. Syst. Evol. Microbiol.">
        <title>Macrococcus canis sp. nov., a skin bacterium associated with infections in dogs.</title>
        <authorList>
            <person name="Gobeli Brawand S."/>
            <person name="Cotting K."/>
            <person name="Gomez-Sanz E."/>
            <person name="Collaud A."/>
            <person name="Thomann A."/>
            <person name="Brodard I."/>
            <person name="Rodriguez-Campos S."/>
            <person name="Strauss C."/>
            <person name="Perreten V."/>
        </authorList>
    </citation>
    <scope>NUCLEOTIDE SEQUENCE [LARGE SCALE GENOMIC DNA]</scope>
    <source>
        <strain evidence="2 3">KM45013</strain>
    </source>
</reference>
<keyword evidence="1" id="KW-0812">Transmembrane</keyword>
<dbReference type="OrthoDB" id="2420435at2"/>
<dbReference type="RefSeq" id="WP_086042698.1">
    <property type="nucleotide sequence ID" value="NZ_CBCRZA010000002.1"/>
</dbReference>
<keyword evidence="1" id="KW-1133">Transmembrane helix</keyword>
<feature type="transmembrane region" description="Helical" evidence="1">
    <location>
        <begin position="98"/>
        <end position="117"/>
    </location>
</feature>
<keyword evidence="1" id="KW-0472">Membrane</keyword>
<dbReference type="Proteomes" id="UP000194154">
    <property type="component" value="Chromosome"/>
</dbReference>
<sequence>MDKLVSLKKDFLTAIHIIKEENDKNLMLAGITIWKEILKLVNVEERHYIEAYQELLDKLEKNPKHIETFWEDFETCVQHLESMVEKYKKDDLSTNERSFLWANITLPISLLAVMWIYNHPEFNGDLYEFSETEHIDPLSVVME</sequence>
<accession>A0A1W7ABW3</accession>
<dbReference type="GeneID" id="35295546"/>
<evidence type="ECO:0000313" key="2">
    <source>
        <dbReference type="EMBL" id="ARQ07071.1"/>
    </source>
</evidence>
<dbReference type="AlphaFoldDB" id="A0A1W7ABW3"/>
<gene>
    <name evidence="2" type="ORF">MCCS_14300</name>
</gene>
<evidence type="ECO:0000256" key="1">
    <source>
        <dbReference type="SAM" id="Phobius"/>
    </source>
</evidence>
<dbReference type="STRING" id="1855823.MCCS_14300"/>
<name>A0A1W7ABW3_9STAP</name>
<protein>
    <submittedName>
        <fullName evidence="2">Uncharacterized protein</fullName>
    </submittedName>
</protein>
<evidence type="ECO:0000313" key="3">
    <source>
        <dbReference type="Proteomes" id="UP000194154"/>
    </source>
</evidence>
<proteinExistence type="predicted"/>
<keyword evidence="3" id="KW-1185">Reference proteome</keyword>
<organism evidence="2 3">
    <name type="scientific">Macrococcoides canis</name>
    <dbReference type="NCBI Taxonomy" id="1855823"/>
    <lineage>
        <taxon>Bacteria</taxon>
        <taxon>Bacillati</taxon>
        <taxon>Bacillota</taxon>
        <taxon>Bacilli</taxon>
        <taxon>Bacillales</taxon>
        <taxon>Staphylococcaceae</taxon>
        <taxon>Macrococcoides</taxon>
    </lineage>
</organism>
<dbReference type="EMBL" id="CP021059">
    <property type="protein sequence ID" value="ARQ07071.1"/>
    <property type="molecule type" value="Genomic_DNA"/>
</dbReference>